<organism evidence="6 7">
    <name type="scientific">Salinirubrum litoreum</name>
    <dbReference type="NCBI Taxonomy" id="1126234"/>
    <lineage>
        <taxon>Archaea</taxon>
        <taxon>Methanobacteriati</taxon>
        <taxon>Methanobacteriota</taxon>
        <taxon>Stenosarchaea group</taxon>
        <taxon>Halobacteria</taxon>
        <taxon>Halobacteriales</taxon>
        <taxon>Haloferacaceae</taxon>
        <taxon>Salinirubrum</taxon>
    </lineage>
</organism>
<feature type="active site" description="Proton donor" evidence="4">
    <location>
        <position position="147"/>
    </location>
</feature>
<dbReference type="GO" id="GO:0009234">
    <property type="term" value="P:menaquinone biosynthetic process"/>
    <property type="evidence" value="ECO:0007669"/>
    <property type="project" value="UniProtKB-UniRule"/>
</dbReference>
<dbReference type="GO" id="GO:0000287">
    <property type="term" value="F:magnesium ion binding"/>
    <property type="evidence" value="ECO:0007669"/>
    <property type="project" value="UniProtKB-UniRule"/>
</dbReference>
<feature type="active site" description="Proton acceptor" evidence="4">
    <location>
        <position position="249"/>
    </location>
</feature>
<dbReference type="Pfam" id="PF13378">
    <property type="entry name" value="MR_MLE_C"/>
    <property type="match status" value="1"/>
</dbReference>
<dbReference type="InterPro" id="IPR010196">
    <property type="entry name" value="OSB_synthase_MenC1"/>
</dbReference>
<dbReference type="SFLD" id="SFLDS00001">
    <property type="entry name" value="Enolase"/>
    <property type="match status" value="1"/>
</dbReference>
<keyword evidence="1 4" id="KW-0479">Metal-binding</keyword>
<keyword evidence="2 4" id="KW-0460">Magnesium</keyword>
<keyword evidence="7" id="KW-1185">Reference proteome</keyword>
<dbReference type="PROSITE" id="PS00909">
    <property type="entry name" value="MR_MLE_2"/>
    <property type="match status" value="1"/>
</dbReference>
<comment type="pathway">
    <text evidence="4">Quinol/quinone metabolism; menaquinone biosynthesis.</text>
</comment>
<feature type="binding site" evidence="4">
    <location>
        <position position="202"/>
    </location>
    <ligand>
        <name>Mg(2+)</name>
        <dbReference type="ChEBI" id="CHEBI:18420"/>
    </ligand>
</feature>
<dbReference type="Proteomes" id="UP001596201">
    <property type="component" value="Unassembled WGS sequence"/>
</dbReference>
<keyword evidence="4" id="KW-0474">Menaquinone biosynthesis</keyword>
<evidence type="ECO:0000256" key="2">
    <source>
        <dbReference type="ARBA" id="ARBA00022842"/>
    </source>
</evidence>
<dbReference type="RefSeq" id="WP_303645197.1">
    <property type="nucleotide sequence ID" value="NZ_JAJCVJ010000001.1"/>
</dbReference>
<dbReference type="CDD" id="cd03320">
    <property type="entry name" value="OSBS"/>
    <property type="match status" value="1"/>
</dbReference>
<evidence type="ECO:0000259" key="5">
    <source>
        <dbReference type="SMART" id="SM00922"/>
    </source>
</evidence>
<dbReference type="Pfam" id="PF21508">
    <property type="entry name" value="MenC_N"/>
    <property type="match status" value="1"/>
</dbReference>
<dbReference type="EC" id="4.2.1.113" evidence="4"/>
<comment type="function">
    <text evidence="4">Converts 2-succinyl-6-hydroxy-2,4-cyclohexadiene-1-carboxylate (SHCHC) to 2-succinylbenzoate (OSB).</text>
</comment>
<dbReference type="PANTHER" id="PTHR48073">
    <property type="entry name" value="O-SUCCINYLBENZOATE SYNTHASE-RELATED"/>
    <property type="match status" value="1"/>
</dbReference>
<dbReference type="SMART" id="SM00922">
    <property type="entry name" value="MR_MLE"/>
    <property type="match status" value="1"/>
</dbReference>
<name>A0ABD5R8I6_9EURY</name>
<dbReference type="InterPro" id="IPR029065">
    <property type="entry name" value="Enolase_C-like"/>
</dbReference>
<dbReference type="InterPro" id="IPR013342">
    <property type="entry name" value="Mandelate_racemase_C"/>
</dbReference>
<dbReference type="InterPro" id="IPR018110">
    <property type="entry name" value="Mandel_Rmase/mucon_lact_enz_CS"/>
</dbReference>
<feature type="binding site" evidence="4">
    <location>
        <position position="226"/>
    </location>
    <ligand>
        <name>Mg(2+)</name>
        <dbReference type="ChEBI" id="CHEBI:18420"/>
    </ligand>
</feature>
<proteinExistence type="inferred from homology"/>
<feature type="domain" description="Mandelate racemase/muconate lactonizing enzyme C-terminal" evidence="5">
    <location>
        <begin position="126"/>
        <end position="223"/>
    </location>
</feature>
<dbReference type="InterPro" id="IPR041338">
    <property type="entry name" value="OSBS_N"/>
</dbReference>
<comment type="similarity">
    <text evidence="4">Belongs to the mandelate racemase/muconate lactonizing enzyme family. MenC type 1 subfamily.</text>
</comment>
<evidence type="ECO:0000313" key="7">
    <source>
        <dbReference type="Proteomes" id="UP001596201"/>
    </source>
</evidence>
<dbReference type="Gene3D" id="3.30.390.10">
    <property type="entry name" value="Enolase-like, N-terminal domain"/>
    <property type="match status" value="1"/>
</dbReference>
<dbReference type="InterPro" id="IPR036849">
    <property type="entry name" value="Enolase-like_C_sf"/>
</dbReference>
<evidence type="ECO:0000256" key="1">
    <source>
        <dbReference type="ARBA" id="ARBA00022723"/>
    </source>
</evidence>
<dbReference type="SFLD" id="SFLDG00180">
    <property type="entry name" value="muconate_cycloisomerase"/>
    <property type="match status" value="1"/>
</dbReference>
<evidence type="ECO:0000256" key="4">
    <source>
        <dbReference type="HAMAP-Rule" id="MF_00470"/>
    </source>
</evidence>
<protein>
    <recommendedName>
        <fullName evidence="4">o-succinylbenzoate synthase</fullName>
        <shortName evidence="4">OSB synthase</shortName>
        <shortName evidence="4">OSBS</shortName>
        <ecNumber evidence="4">4.2.1.113</ecNumber>
    </recommendedName>
    <alternativeName>
        <fullName evidence="4">4-(2'-carboxyphenyl)-4-oxybutyric acid synthase</fullName>
    </alternativeName>
    <alternativeName>
        <fullName evidence="4">o-succinylbenzoic acid synthase</fullName>
    </alternativeName>
</protein>
<gene>
    <name evidence="4" type="primary">menC</name>
    <name evidence="6" type="ORF">ACFPJ5_04370</name>
</gene>
<evidence type="ECO:0000256" key="3">
    <source>
        <dbReference type="ARBA" id="ARBA00023239"/>
    </source>
</evidence>
<dbReference type="SUPFAM" id="SSF51604">
    <property type="entry name" value="Enolase C-terminal domain-like"/>
    <property type="match status" value="1"/>
</dbReference>
<reference evidence="6 7" key="1">
    <citation type="journal article" date="2019" name="Int. J. Syst. Evol. Microbiol.">
        <title>The Global Catalogue of Microorganisms (GCM) 10K type strain sequencing project: providing services to taxonomists for standard genome sequencing and annotation.</title>
        <authorList>
            <consortium name="The Broad Institute Genomics Platform"/>
            <consortium name="The Broad Institute Genome Sequencing Center for Infectious Disease"/>
            <person name="Wu L."/>
            <person name="Ma J."/>
        </authorList>
    </citation>
    <scope>NUCLEOTIDE SEQUENCE [LARGE SCALE GENOMIC DNA]</scope>
    <source>
        <strain evidence="6 7">CGMCC 1.12237</strain>
    </source>
</reference>
<dbReference type="AlphaFoldDB" id="A0ABD5R8I6"/>
<comment type="cofactor">
    <cofactor evidence="4">
        <name>a divalent metal cation</name>
        <dbReference type="ChEBI" id="CHEBI:60240"/>
    </cofactor>
</comment>
<keyword evidence="3 4" id="KW-0456">Lyase</keyword>
<dbReference type="EMBL" id="JBHSKX010000001">
    <property type="protein sequence ID" value="MFC5366161.1"/>
    <property type="molecule type" value="Genomic_DNA"/>
</dbReference>
<sequence length="345" mass="35467">MTGLSLADFSLPLREPLGTAKGAITSRDGWLVGVDRDGQRGIGEATPLPGWTESHDECDETLRDLADSWPGVPDRETPAARHGVTLALHDAQAREADVPLGRHLAGPDAPVADSVPVNATLGDAPVAETVDRAESAVDAGYGTLKLKVGVRDPEEDVERIRAVRDAVGAGVTLRADANGAWDYTTARDVLVELAEIGVEYVEQPVPATELGALSSLRGRGVGVAADESLAEYSVREVVEADAADTLILKPMALGGPESTLRAVGKARTAGVSSVVTTTIDGAVARAAAVHVAACLPGDRAHGLATGDLLAEDVGPDPVPVVDGRISVPTGPGVVGDSFDSLVWDG</sequence>
<comment type="pathway">
    <text evidence="4">Quinol/quinone metabolism; 1,4-dihydroxy-2-naphthoate biosynthesis; 1,4-dihydroxy-2-naphthoate from chorismate: step 4/7.</text>
</comment>
<evidence type="ECO:0000313" key="6">
    <source>
        <dbReference type="EMBL" id="MFC5366161.1"/>
    </source>
</evidence>
<comment type="catalytic activity">
    <reaction evidence="4">
        <text>(1R,6R)-6-hydroxy-2-succinyl-cyclohexa-2,4-diene-1-carboxylate = 2-succinylbenzoate + H2O</text>
        <dbReference type="Rhea" id="RHEA:10196"/>
        <dbReference type="ChEBI" id="CHEBI:15377"/>
        <dbReference type="ChEBI" id="CHEBI:18325"/>
        <dbReference type="ChEBI" id="CHEBI:58689"/>
        <dbReference type="EC" id="4.2.1.113"/>
    </reaction>
</comment>
<dbReference type="InterPro" id="IPR029017">
    <property type="entry name" value="Enolase-like_N"/>
</dbReference>
<dbReference type="SUPFAM" id="SSF54826">
    <property type="entry name" value="Enolase N-terminal domain-like"/>
    <property type="match status" value="1"/>
</dbReference>
<accession>A0ABD5R8I6</accession>
<dbReference type="Gene3D" id="3.20.20.120">
    <property type="entry name" value="Enolase-like C-terminal domain"/>
    <property type="match status" value="1"/>
</dbReference>
<comment type="caution">
    <text evidence="6">The sequence shown here is derived from an EMBL/GenBank/DDBJ whole genome shotgun (WGS) entry which is preliminary data.</text>
</comment>
<feature type="binding site" evidence="4">
    <location>
        <position position="176"/>
    </location>
    <ligand>
        <name>Mg(2+)</name>
        <dbReference type="ChEBI" id="CHEBI:18420"/>
    </ligand>
</feature>
<dbReference type="GO" id="GO:0043748">
    <property type="term" value="F:O-succinylbenzoate synthase activity"/>
    <property type="evidence" value="ECO:0007669"/>
    <property type="project" value="UniProtKB-EC"/>
</dbReference>
<dbReference type="HAMAP" id="MF_00470">
    <property type="entry name" value="MenC_1"/>
    <property type="match status" value="1"/>
</dbReference>
<dbReference type="SFLD" id="SFLDF00009">
    <property type="entry name" value="o-succinylbenzoate_synthase"/>
    <property type="match status" value="1"/>
</dbReference>
<dbReference type="PANTHER" id="PTHR48073:SF2">
    <property type="entry name" value="O-SUCCINYLBENZOATE SYNTHASE"/>
    <property type="match status" value="1"/>
</dbReference>